<evidence type="ECO:0000313" key="2">
    <source>
        <dbReference type="Proteomes" id="UP000607311"/>
    </source>
</evidence>
<dbReference type="Proteomes" id="UP000607311">
    <property type="component" value="Unassembled WGS sequence"/>
</dbReference>
<reference evidence="1" key="1">
    <citation type="submission" date="2021-01" db="EMBL/GenBank/DDBJ databases">
        <title>Whole genome shotgun sequence of Verrucosispora sediminis NBRC 107745.</title>
        <authorList>
            <person name="Komaki H."/>
            <person name="Tamura T."/>
        </authorList>
    </citation>
    <scope>NUCLEOTIDE SEQUENCE</scope>
    <source>
        <strain evidence="1">NBRC 107745</strain>
    </source>
</reference>
<organism evidence="1 2">
    <name type="scientific">Micromonospora sediminimaris</name>
    <dbReference type="NCBI Taxonomy" id="547162"/>
    <lineage>
        <taxon>Bacteria</taxon>
        <taxon>Bacillati</taxon>
        <taxon>Actinomycetota</taxon>
        <taxon>Actinomycetes</taxon>
        <taxon>Micromonosporales</taxon>
        <taxon>Micromonosporaceae</taxon>
        <taxon>Micromonospora</taxon>
    </lineage>
</organism>
<dbReference type="RefSeq" id="WP_093401476.1">
    <property type="nucleotide sequence ID" value="NZ_BOPD01000007.1"/>
</dbReference>
<dbReference type="AlphaFoldDB" id="A0A9W5XIK6"/>
<evidence type="ECO:0000313" key="1">
    <source>
        <dbReference type="EMBL" id="GIJ31892.1"/>
    </source>
</evidence>
<proteinExistence type="predicted"/>
<dbReference type="EMBL" id="BOPD01000007">
    <property type="protein sequence ID" value="GIJ31892.1"/>
    <property type="molecule type" value="Genomic_DNA"/>
</dbReference>
<gene>
    <name evidence="1" type="ORF">Vse01_10400</name>
</gene>
<accession>A0A9W5XIK6</accession>
<name>A0A9W5XIK6_9ACTN</name>
<keyword evidence="2" id="KW-1185">Reference proteome</keyword>
<sequence length="63" mass="6317">MVRATGVRPTGVIVRPGTEAVSRVAVAARWSRPGAVRPVDAPALGSPADVGAWVAGLAAARQS</sequence>
<dbReference type="OrthoDB" id="9815778at2"/>
<comment type="caution">
    <text evidence="1">The sequence shown here is derived from an EMBL/GenBank/DDBJ whole genome shotgun (WGS) entry which is preliminary data.</text>
</comment>
<protein>
    <submittedName>
        <fullName evidence="1">Uncharacterized protein</fullName>
    </submittedName>
</protein>